<evidence type="ECO:0008006" key="4">
    <source>
        <dbReference type="Google" id="ProtNLM"/>
    </source>
</evidence>
<accession>A0A917QCF9</accession>
<evidence type="ECO:0000313" key="2">
    <source>
        <dbReference type="EMBL" id="GGK43730.1"/>
    </source>
</evidence>
<protein>
    <recommendedName>
        <fullName evidence="4">Serine hydrolase</fullName>
    </recommendedName>
</protein>
<proteinExistence type="predicted"/>
<dbReference type="InterPro" id="IPR012338">
    <property type="entry name" value="Beta-lactam/transpept-like"/>
</dbReference>
<feature type="chain" id="PRO_5039036089" description="Serine hydrolase" evidence="1">
    <location>
        <begin position="20"/>
        <end position="296"/>
    </location>
</feature>
<keyword evidence="3" id="KW-1185">Reference proteome</keyword>
<dbReference type="PROSITE" id="PS51257">
    <property type="entry name" value="PROKAR_LIPOPROTEIN"/>
    <property type="match status" value="1"/>
</dbReference>
<dbReference type="RefSeq" id="WP_229683753.1">
    <property type="nucleotide sequence ID" value="NZ_BMMW01000001.1"/>
</dbReference>
<feature type="signal peptide" evidence="1">
    <location>
        <begin position="1"/>
        <end position="19"/>
    </location>
</feature>
<keyword evidence="1" id="KW-0732">Signal</keyword>
<name>A0A917QCF9_9NOCA</name>
<organism evidence="2 3">
    <name type="scientific">Nocardia camponoti</name>
    <dbReference type="NCBI Taxonomy" id="1616106"/>
    <lineage>
        <taxon>Bacteria</taxon>
        <taxon>Bacillati</taxon>
        <taxon>Actinomycetota</taxon>
        <taxon>Actinomycetes</taxon>
        <taxon>Mycobacteriales</taxon>
        <taxon>Nocardiaceae</taxon>
        <taxon>Nocardia</taxon>
    </lineage>
</organism>
<dbReference type="AlphaFoldDB" id="A0A917QCF9"/>
<sequence>MFIARHRRVITLLATAATAFTLVSGCAKPPREATPTPTVTVPTIAPDPGAVVGPGVSIALPGSLAADFAAARASFRGTAGLTIMPVGGDKMVTFGDWTTGPAWSTMKVPLAVAVLRRGSTYASAASTAITASDNDAADTLWQSLGAGDNAAKAVEEILREGGDPVTTVPPTRTRSDASAFGQADWSLANQVRFAANLPCLPGNERVVGYMGQITPSHRWGLGAFNSADFKGGWGPDTSGKYLVRQFGLIDTPSGRVAVAFAAQPDSGAFNDGMTMLDKLAAVIGKHLTELGGGRCP</sequence>
<reference evidence="2" key="2">
    <citation type="submission" date="2020-09" db="EMBL/GenBank/DDBJ databases">
        <authorList>
            <person name="Sun Q."/>
            <person name="Zhou Y."/>
        </authorList>
    </citation>
    <scope>NUCLEOTIDE SEQUENCE</scope>
    <source>
        <strain evidence="2">CGMCC 4.7278</strain>
    </source>
</reference>
<dbReference type="Gene3D" id="3.40.710.10">
    <property type="entry name" value="DD-peptidase/beta-lactamase superfamily"/>
    <property type="match status" value="1"/>
</dbReference>
<dbReference type="SUPFAM" id="SSF56601">
    <property type="entry name" value="beta-lactamase/transpeptidase-like"/>
    <property type="match status" value="1"/>
</dbReference>
<dbReference type="Proteomes" id="UP000612956">
    <property type="component" value="Unassembled WGS sequence"/>
</dbReference>
<gene>
    <name evidence="2" type="ORF">GCM10011591_14170</name>
</gene>
<dbReference type="EMBL" id="BMMW01000001">
    <property type="protein sequence ID" value="GGK43730.1"/>
    <property type="molecule type" value="Genomic_DNA"/>
</dbReference>
<evidence type="ECO:0000256" key="1">
    <source>
        <dbReference type="SAM" id="SignalP"/>
    </source>
</evidence>
<evidence type="ECO:0000313" key="3">
    <source>
        <dbReference type="Proteomes" id="UP000612956"/>
    </source>
</evidence>
<comment type="caution">
    <text evidence="2">The sequence shown here is derived from an EMBL/GenBank/DDBJ whole genome shotgun (WGS) entry which is preliminary data.</text>
</comment>
<reference evidence="2" key="1">
    <citation type="journal article" date="2014" name="Int. J. Syst. Evol. Microbiol.">
        <title>Complete genome sequence of Corynebacterium casei LMG S-19264T (=DSM 44701T), isolated from a smear-ripened cheese.</title>
        <authorList>
            <consortium name="US DOE Joint Genome Institute (JGI-PGF)"/>
            <person name="Walter F."/>
            <person name="Albersmeier A."/>
            <person name="Kalinowski J."/>
            <person name="Ruckert C."/>
        </authorList>
    </citation>
    <scope>NUCLEOTIDE SEQUENCE</scope>
    <source>
        <strain evidence="2">CGMCC 4.7278</strain>
    </source>
</reference>